<proteinExistence type="predicted"/>
<evidence type="ECO:0000256" key="2">
    <source>
        <dbReference type="SAM" id="Phobius"/>
    </source>
</evidence>
<dbReference type="EMBL" id="JAAGAX010000006">
    <property type="protein sequence ID" value="KAF2310706.1"/>
    <property type="molecule type" value="Genomic_DNA"/>
</dbReference>
<gene>
    <name evidence="3" type="ORF">GH714_016493</name>
</gene>
<evidence type="ECO:0000256" key="1">
    <source>
        <dbReference type="SAM" id="MobiDB-lite"/>
    </source>
</evidence>
<evidence type="ECO:0008006" key="5">
    <source>
        <dbReference type="Google" id="ProtNLM"/>
    </source>
</evidence>
<keyword evidence="2" id="KW-0472">Membrane</keyword>
<keyword evidence="4" id="KW-1185">Reference proteome</keyword>
<feature type="region of interest" description="Disordered" evidence="1">
    <location>
        <begin position="89"/>
        <end position="121"/>
    </location>
</feature>
<accession>A0A6A6MEP2</accession>
<sequence>MGSCVVQQFFAIDDGSDVLILTGNYNEFFGFEARRAISATAFTVTGAVHKFLTVVINVLIWDKHASPFGLLCLLFTLAGGVLYQQSVTRPGAESVPKQTKSENDGAEESQLVKITDGDEEK</sequence>
<protein>
    <recommendedName>
        <fullName evidence="5">Sugar phosphate transporter domain-containing protein</fullName>
    </recommendedName>
</protein>
<evidence type="ECO:0000313" key="4">
    <source>
        <dbReference type="Proteomes" id="UP000467840"/>
    </source>
</evidence>
<evidence type="ECO:0000313" key="3">
    <source>
        <dbReference type="EMBL" id="KAF2310706.1"/>
    </source>
</evidence>
<feature type="transmembrane region" description="Helical" evidence="2">
    <location>
        <begin position="36"/>
        <end position="60"/>
    </location>
</feature>
<dbReference type="Proteomes" id="UP000467840">
    <property type="component" value="Chromosome 14"/>
</dbReference>
<organism evidence="3 4">
    <name type="scientific">Hevea brasiliensis</name>
    <name type="common">Para rubber tree</name>
    <name type="synonym">Siphonia brasiliensis</name>
    <dbReference type="NCBI Taxonomy" id="3981"/>
    <lineage>
        <taxon>Eukaryota</taxon>
        <taxon>Viridiplantae</taxon>
        <taxon>Streptophyta</taxon>
        <taxon>Embryophyta</taxon>
        <taxon>Tracheophyta</taxon>
        <taxon>Spermatophyta</taxon>
        <taxon>Magnoliopsida</taxon>
        <taxon>eudicotyledons</taxon>
        <taxon>Gunneridae</taxon>
        <taxon>Pentapetalae</taxon>
        <taxon>rosids</taxon>
        <taxon>fabids</taxon>
        <taxon>Malpighiales</taxon>
        <taxon>Euphorbiaceae</taxon>
        <taxon>Crotonoideae</taxon>
        <taxon>Micrandreae</taxon>
        <taxon>Hevea</taxon>
    </lineage>
</organism>
<dbReference type="AlphaFoldDB" id="A0A6A6MEP2"/>
<reference evidence="3 4" key="1">
    <citation type="journal article" date="2020" name="Mol. Plant">
        <title>The Chromosome-Based Rubber Tree Genome Provides New Insights into Spurge Genome Evolution and Rubber Biosynthesis.</title>
        <authorList>
            <person name="Liu J."/>
            <person name="Shi C."/>
            <person name="Shi C.C."/>
            <person name="Li W."/>
            <person name="Zhang Q.J."/>
            <person name="Zhang Y."/>
            <person name="Li K."/>
            <person name="Lu H.F."/>
            <person name="Shi C."/>
            <person name="Zhu S.T."/>
            <person name="Xiao Z.Y."/>
            <person name="Nan H."/>
            <person name="Yue Y."/>
            <person name="Zhu X.G."/>
            <person name="Wu Y."/>
            <person name="Hong X.N."/>
            <person name="Fan G.Y."/>
            <person name="Tong Y."/>
            <person name="Zhang D."/>
            <person name="Mao C.L."/>
            <person name="Liu Y.L."/>
            <person name="Hao S.J."/>
            <person name="Liu W.Q."/>
            <person name="Lv M.Q."/>
            <person name="Zhang H.B."/>
            <person name="Liu Y."/>
            <person name="Hu-Tang G.R."/>
            <person name="Wang J.P."/>
            <person name="Wang J.H."/>
            <person name="Sun Y.H."/>
            <person name="Ni S.B."/>
            <person name="Chen W.B."/>
            <person name="Zhang X.C."/>
            <person name="Jiao Y.N."/>
            <person name="Eichler E.E."/>
            <person name="Li G.H."/>
            <person name="Liu X."/>
            <person name="Gao L.Z."/>
        </authorList>
    </citation>
    <scope>NUCLEOTIDE SEQUENCE [LARGE SCALE GENOMIC DNA]</scope>
    <source>
        <strain evidence="4">cv. GT1</strain>
        <tissue evidence="3">Leaf</tissue>
    </source>
</reference>
<comment type="caution">
    <text evidence="3">The sequence shown here is derived from an EMBL/GenBank/DDBJ whole genome shotgun (WGS) entry which is preliminary data.</text>
</comment>
<keyword evidence="2" id="KW-0812">Transmembrane</keyword>
<name>A0A6A6MEP2_HEVBR</name>
<keyword evidence="2" id="KW-1133">Transmembrane helix</keyword>
<feature type="transmembrane region" description="Helical" evidence="2">
    <location>
        <begin position="66"/>
        <end position="83"/>
    </location>
</feature>